<organism evidence="2 3">
    <name type="scientific">Anaerosalibacter bizertensis</name>
    <dbReference type="NCBI Taxonomy" id="932217"/>
    <lineage>
        <taxon>Bacteria</taxon>
        <taxon>Bacillati</taxon>
        <taxon>Bacillota</taxon>
        <taxon>Tissierellia</taxon>
        <taxon>Tissierellales</taxon>
        <taxon>Sporanaerobacteraceae</taxon>
        <taxon>Anaerosalibacter</taxon>
    </lineage>
</organism>
<gene>
    <name evidence="2" type="ORF">FYJ27_05315</name>
</gene>
<dbReference type="RefSeq" id="WP_154483836.1">
    <property type="nucleotide sequence ID" value="NZ_VULR01000006.1"/>
</dbReference>
<feature type="coiled-coil region" evidence="1">
    <location>
        <begin position="96"/>
        <end position="126"/>
    </location>
</feature>
<reference evidence="2 3" key="1">
    <citation type="submission" date="2019-08" db="EMBL/GenBank/DDBJ databases">
        <title>In-depth cultivation of the pig gut microbiome towards novel bacterial diversity and tailored functional studies.</title>
        <authorList>
            <person name="Wylensek D."/>
            <person name="Hitch T.C.A."/>
            <person name="Clavel T."/>
        </authorList>
    </citation>
    <scope>NUCLEOTIDE SEQUENCE [LARGE SCALE GENOMIC DNA]</scope>
    <source>
        <strain evidence="2 3">Med78-601-WT-4W-RMD-3</strain>
    </source>
</reference>
<dbReference type="InterPro" id="IPR036388">
    <property type="entry name" value="WH-like_DNA-bd_sf"/>
</dbReference>
<comment type="caution">
    <text evidence="2">The sequence shown here is derived from an EMBL/GenBank/DDBJ whole genome shotgun (WGS) entry which is preliminary data.</text>
</comment>
<dbReference type="Proteomes" id="UP000462760">
    <property type="component" value="Unassembled WGS sequence"/>
</dbReference>
<protein>
    <submittedName>
        <fullName evidence="2">Sigma-70 family RNA polymerase sigma factor</fullName>
    </submittedName>
</protein>
<proteinExistence type="predicted"/>
<dbReference type="AlphaFoldDB" id="A0A844FGQ6"/>
<sequence>MNINMYRRVEGMLYSHYRKKKKIYILRVRLARTEERIYKLRKDIRECNVELEDTLQAIDYSKDKVQTSSTISNIEKSLEIAIDKLIKELGINIRQKYKLKNKIMNLEKQIENIDMLLEKLTDEELEIVELKYAEEMNYREMEQKLFMARSTIQRKKDRIIKFLIEEIK</sequence>
<evidence type="ECO:0000256" key="1">
    <source>
        <dbReference type="SAM" id="Coils"/>
    </source>
</evidence>
<evidence type="ECO:0000313" key="2">
    <source>
        <dbReference type="EMBL" id="MSS43150.1"/>
    </source>
</evidence>
<dbReference type="SUPFAM" id="SSF88659">
    <property type="entry name" value="Sigma3 and sigma4 domains of RNA polymerase sigma factors"/>
    <property type="match status" value="1"/>
</dbReference>
<dbReference type="InterPro" id="IPR013324">
    <property type="entry name" value="RNA_pol_sigma_r3/r4-like"/>
</dbReference>
<name>A0A844FGQ6_9FIRM</name>
<evidence type="ECO:0000313" key="3">
    <source>
        <dbReference type="Proteomes" id="UP000462760"/>
    </source>
</evidence>
<dbReference type="EMBL" id="VULR01000006">
    <property type="protein sequence ID" value="MSS43150.1"/>
    <property type="molecule type" value="Genomic_DNA"/>
</dbReference>
<accession>A0A844FGQ6</accession>
<dbReference type="OrthoDB" id="1953485at2"/>
<keyword evidence="1" id="KW-0175">Coiled coil</keyword>
<dbReference type="Gene3D" id="1.10.10.10">
    <property type="entry name" value="Winged helix-like DNA-binding domain superfamily/Winged helix DNA-binding domain"/>
    <property type="match status" value="1"/>
</dbReference>